<feature type="signal peptide" evidence="3">
    <location>
        <begin position="1"/>
        <end position="28"/>
    </location>
</feature>
<evidence type="ECO:0000256" key="2">
    <source>
        <dbReference type="ARBA" id="ARBA00023002"/>
    </source>
</evidence>
<dbReference type="OrthoDB" id="6132182at2759"/>
<organism evidence="6 7">
    <name type="scientific">Dactylellina haptotyla (strain CBS 200.50)</name>
    <name type="common">Nematode-trapping fungus</name>
    <name type="synonym">Monacrosporium haptotylum</name>
    <dbReference type="NCBI Taxonomy" id="1284197"/>
    <lineage>
        <taxon>Eukaryota</taxon>
        <taxon>Fungi</taxon>
        <taxon>Dikarya</taxon>
        <taxon>Ascomycota</taxon>
        <taxon>Pezizomycotina</taxon>
        <taxon>Orbiliomycetes</taxon>
        <taxon>Orbiliales</taxon>
        <taxon>Orbiliaceae</taxon>
        <taxon>Dactylellina</taxon>
    </lineage>
</organism>
<keyword evidence="7" id="KW-1185">Reference proteome</keyword>
<keyword evidence="1" id="KW-0479">Metal-binding</keyword>
<dbReference type="Proteomes" id="UP000015100">
    <property type="component" value="Unassembled WGS sequence"/>
</dbReference>
<feature type="chain" id="PRO_5004548464" description="Tyrosinase copper-binding domain-containing protein" evidence="3">
    <location>
        <begin position="29"/>
        <end position="409"/>
    </location>
</feature>
<evidence type="ECO:0000259" key="4">
    <source>
        <dbReference type="PROSITE" id="PS00497"/>
    </source>
</evidence>
<evidence type="ECO:0000256" key="3">
    <source>
        <dbReference type="SAM" id="SignalP"/>
    </source>
</evidence>
<dbReference type="Gene3D" id="1.10.1280.10">
    <property type="entry name" value="Di-copper center containing domain from catechol oxidase"/>
    <property type="match status" value="1"/>
</dbReference>
<dbReference type="PROSITE" id="PS00498">
    <property type="entry name" value="TYROSINASE_2"/>
    <property type="match status" value="1"/>
</dbReference>
<reference evidence="7" key="2">
    <citation type="submission" date="2013-04" db="EMBL/GenBank/DDBJ databases">
        <title>Genomic mechanisms accounting for the adaptation to parasitism in nematode-trapping fungi.</title>
        <authorList>
            <person name="Ahren D.G."/>
        </authorList>
    </citation>
    <scope>NUCLEOTIDE SEQUENCE [LARGE SCALE GENOMIC DNA]</scope>
    <source>
        <strain evidence="7">CBS 200.50</strain>
    </source>
</reference>
<dbReference type="GO" id="GO:0016491">
    <property type="term" value="F:oxidoreductase activity"/>
    <property type="evidence" value="ECO:0007669"/>
    <property type="project" value="UniProtKB-KW"/>
</dbReference>
<dbReference type="GO" id="GO:0046872">
    <property type="term" value="F:metal ion binding"/>
    <property type="evidence" value="ECO:0007669"/>
    <property type="project" value="UniProtKB-KW"/>
</dbReference>
<keyword evidence="2" id="KW-0560">Oxidoreductase</keyword>
<dbReference type="PANTHER" id="PTHR11474">
    <property type="entry name" value="TYROSINASE FAMILY MEMBER"/>
    <property type="match status" value="1"/>
</dbReference>
<dbReference type="STRING" id="1284197.S8AFU7"/>
<dbReference type="PROSITE" id="PS00497">
    <property type="entry name" value="TYROSINASE_1"/>
    <property type="match status" value="1"/>
</dbReference>
<dbReference type="EMBL" id="AQGS01000132">
    <property type="protein sequence ID" value="EPS41920.1"/>
    <property type="molecule type" value="Genomic_DNA"/>
</dbReference>
<proteinExistence type="predicted"/>
<dbReference type="InterPro" id="IPR008922">
    <property type="entry name" value="Di-copper_centre_dom_sf"/>
</dbReference>
<dbReference type="InterPro" id="IPR002227">
    <property type="entry name" value="Tyrosinase_Cu-bd"/>
</dbReference>
<dbReference type="SUPFAM" id="SSF48056">
    <property type="entry name" value="Di-copper centre-containing domain"/>
    <property type="match status" value="1"/>
</dbReference>
<evidence type="ECO:0000256" key="1">
    <source>
        <dbReference type="ARBA" id="ARBA00022723"/>
    </source>
</evidence>
<dbReference type="PANTHER" id="PTHR11474:SF125">
    <property type="entry name" value="N-ACETYL-6-HYDROXYTRYPTOPHAN OXIDASE IVOB-RELATED"/>
    <property type="match status" value="1"/>
</dbReference>
<dbReference type="OMA" id="QATHMSA"/>
<evidence type="ECO:0000313" key="6">
    <source>
        <dbReference type="EMBL" id="EPS41920.1"/>
    </source>
</evidence>
<dbReference type="HOGENOM" id="CLU_035914_0_0_1"/>
<gene>
    <name evidence="6" type="ORF">H072_4142</name>
</gene>
<dbReference type="PRINTS" id="PR00092">
    <property type="entry name" value="TYROSINASE"/>
</dbReference>
<protein>
    <recommendedName>
        <fullName evidence="4 5">Tyrosinase copper-binding domain-containing protein</fullName>
    </recommendedName>
</protein>
<keyword evidence="3" id="KW-0732">Signal</keyword>
<evidence type="ECO:0000313" key="7">
    <source>
        <dbReference type="Proteomes" id="UP000015100"/>
    </source>
</evidence>
<dbReference type="Pfam" id="PF00264">
    <property type="entry name" value="Tyrosinase"/>
    <property type="match status" value="1"/>
</dbReference>
<comment type="caution">
    <text evidence="6">The sequence shown here is derived from an EMBL/GenBank/DDBJ whole genome shotgun (WGS) entry which is preliminary data.</text>
</comment>
<dbReference type="InterPro" id="IPR050316">
    <property type="entry name" value="Tyrosinase/Hemocyanin"/>
</dbReference>
<accession>S8AFU7</accession>
<evidence type="ECO:0000259" key="5">
    <source>
        <dbReference type="PROSITE" id="PS00498"/>
    </source>
</evidence>
<name>S8AFU7_DACHA</name>
<dbReference type="AlphaFoldDB" id="S8AFU7"/>
<feature type="domain" description="Tyrosinase copper-binding" evidence="5">
    <location>
        <begin position="289"/>
        <end position="300"/>
    </location>
</feature>
<dbReference type="eggNOG" id="ENOG502RM4B">
    <property type="taxonomic scope" value="Eukaryota"/>
</dbReference>
<feature type="domain" description="Tyrosinase copper-binding" evidence="4">
    <location>
        <begin position="108"/>
        <end position="125"/>
    </location>
</feature>
<sequence length="409" mass="45137">MAVMSVASRRIMSLVTVLLLLCSTSVFSVPTPGGSNGGTTSKPFGTCSKIYTRKEWRRLTLVERAAFLFSVNVLLAKPGITPRSIVAGAKSRYDDLVATHINQTFSIHYVGHFLPFHRYYTWTFEKMLRDETFYDGPFPYWDWHLDVGAGKTQNDFFKSDIWDPILGFGGNGDFLPVPPEQAGFAVPGRTGGGCVKNGAFVNMKVNLGPGADLVGTPRCLARDFSPYFSGRYLAQNQTKVSLAAQNFYAFDRVVEGGPSFEASGIHGGGHYGIGGTLGTMGDLYVSPGDPSFWLHHANLDRVWWSWQKLNYPARLTDMGGPSCIMDYYDANKSPPQACANITLSQPMNLGFADKIKPFVGVTVKDVMNIFDMCYDYEFLLDANGNNIDCSSGSCRPLNSWEYPGPTKIW</sequence>
<reference evidence="6 7" key="1">
    <citation type="journal article" date="2013" name="PLoS Genet.">
        <title>Genomic mechanisms accounting for the adaptation to parasitism in nematode-trapping fungi.</title>
        <authorList>
            <person name="Meerupati T."/>
            <person name="Andersson K.M."/>
            <person name="Friman E."/>
            <person name="Kumar D."/>
            <person name="Tunlid A."/>
            <person name="Ahren D."/>
        </authorList>
    </citation>
    <scope>NUCLEOTIDE SEQUENCE [LARGE SCALE GENOMIC DNA]</scope>
    <source>
        <strain evidence="6 7">CBS 200.50</strain>
    </source>
</reference>